<reference evidence="7 8" key="1">
    <citation type="submission" date="2024-04" db="EMBL/GenBank/DDBJ databases">
        <authorList>
            <person name="Abashina T."/>
            <person name="Shaikin A."/>
        </authorList>
    </citation>
    <scope>NUCLEOTIDE SEQUENCE [LARGE SCALE GENOMIC DNA]</scope>
    <source>
        <strain evidence="7 8">AAFK</strain>
    </source>
</reference>
<dbReference type="HAMAP" id="MF_00265">
    <property type="entry name" value="VapC_Nob1"/>
    <property type="match status" value="1"/>
</dbReference>
<evidence type="ECO:0000256" key="4">
    <source>
        <dbReference type="ARBA" id="ARBA00022801"/>
    </source>
</evidence>
<evidence type="ECO:0000313" key="8">
    <source>
        <dbReference type="Proteomes" id="UP001446205"/>
    </source>
</evidence>
<protein>
    <recommendedName>
        <fullName evidence="5">Ribonuclease VapC</fullName>
        <shortName evidence="5">RNase VapC</shortName>
        <ecNumber evidence="5">3.1.-.-</ecNumber>
    </recommendedName>
    <alternativeName>
        <fullName evidence="5">Toxin VapC</fullName>
    </alternativeName>
</protein>
<dbReference type="InterPro" id="IPR002716">
    <property type="entry name" value="PIN_dom"/>
</dbReference>
<evidence type="ECO:0000259" key="6">
    <source>
        <dbReference type="Pfam" id="PF01850"/>
    </source>
</evidence>
<comment type="cofactor">
    <cofactor evidence="5">
        <name>Mg(2+)</name>
        <dbReference type="ChEBI" id="CHEBI:18420"/>
    </cofactor>
</comment>
<dbReference type="Gene3D" id="3.40.50.1010">
    <property type="entry name" value="5'-nuclease"/>
    <property type="match status" value="1"/>
</dbReference>
<comment type="similarity">
    <text evidence="5">Belongs to the PINc/VapC protein family.</text>
</comment>
<dbReference type="EC" id="3.1.-.-" evidence="5"/>
<dbReference type="InterPro" id="IPR029060">
    <property type="entry name" value="PIN-like_dom_sf"/>
</dbReference>
<feature type="binding site" evidence="5">
    <location>
        <position position="103"/>
    </location>
    <ligand>
        <name>Mg(2+)</name>
        <dbReference type="ChEBI" id="CHEBI:18420"/>
    </ligand>
</feature>
<keyword evidence="5" id="KW-0800">Toxin</keyword>
<keyword evidence="5" id="KW-0460">Magnesium</keyword>
<evidence type="ECO:0000256" key="1">
    <source>
        <dbReference type="ARBA" id="ARBA00022649"/>
    </source>
</evidence>
<dbReference type="Proteomes" id="UP001446205">
    <property type="component" value="Unassembled WGS sequence"/>
</dbReference>
<comment type="caution">
    <text evidence="7">The sequence shown here is derived from an EMBL/GenBank/DDBJ whole genome shotgun (WGS) entry which is preliminary data.</text>
</comment>
<dbReference type="Pfam" id="PF01850">
    <property type="entry name" value="PIN"/>
    <property type="match status" value="1"/>
</dbReference>
<evidence type="ECO:0000256" key="2">
    <source>
        <dbReference type="ARBA" id="ARBA00022722"/>
    </source>
</evidence>
<evidence type="ECO:0000256" key="3">
    <source>
        <dbReference type="ARBA" id="ARBA00022723"/>
    </source>
</evidence>
<keyword evidence="4 5" id="KW-0378">Hydrolase</keyword>
<sequence>MSRTRVLDANVILRYLLADHAAHYEAAAGFLNQVKSGDATAHVPEGALVECVYVLLKVYGVPRREVADKLAALLSYRGMVGDALACFAEALRLFGSRNVDIVDALVVTTARARDWEVFSFDRDLEKLKS</sequence>
<keyword evidence="1 5" id="KW-1277">Toxin-antitoxin system</keyword>
<dbReference type="SUPFAM" id="SSF88723">
    <property type="entry name" value="PIN domain-like"/>
    <property type="match status" value="1"/>
</dbReference>
<gene>
    <name evidence="5" type="primary">vapC</name>
    <name evidence="7" type="ORF">WOB96_08200</name>
</gene>
<evidence type="ECO:0000256" key="5">
    <source>
        <dbReference type="HAMAP-Rule" id="MF_00265"/>
    </source>
</evidence>
<comment type="function">
    <text evidence="5">Toxic component of a toxin-antitoxin (TA) system. An RNase.</text>
</comment>
<dbReference type="InterPro" id="IPR022907">
    <property type="entry name" value="VapC_family"/>
</dbReference>
<keyword evidence="8" id="KW-1185">Reference proteome</keyword>
<dbReference type="RefSeq" id="WP_341370807.1">
    <property type="nucleotide sequence ID" value="NZ_JBBPCO010000007.1"/>
</dbReference>
<proteinExistence type="inferred from homology"/>
<keyword evidence="2 5" id="KW-0540">Nuclease</keyword>
<feature type="domain" description="PIN" evidence="6">
    <location>
        <begin position="6"/>
        <end position="127"/>
    </location>
</feature>
<dbReference type="EMBL" id="JBBPCO010000007">
    <property type="protein sequence ID" value="MEK8089749.1"/>
    <property type="molecule type" value="Genomic_DNA"/>
</dbReference>
<feature type="binding site" evidence="5">
    <location>
        <position position="8"/>
    </location>
    <ligand>
        <name>Mg(2+)</name>
        <dbReference type="ChEBI" id="CHEBI:18420"/>
    </ligand>
</feature>
<accession>A0ABU9D8A3</accession>
<name>A0ABU9D8A3_9PROT</name>
<keyword evidence="3 5" id="KW-0479">Metal-binding</keyword>
<organism evidence="7 8">
    <name type="scientific">Thermithiobacillus plumbiphilus</name>
    <dbReference type="NCBI Taxonomy" id="1729899"/>
    <lineage>
        <taxon>Bacteria</taxon>
        <taxon>Pseudomonadati</taxon>
        <taxon>Pseudomonadota</taxon>
        <taxon>Acidithiobacillia</taxon>
        <taxon>Acidithiobacillales</taxon>
        <taxon>Thermithiobacillaceae</taxon>
        <taxon>Thermithiobacillus</taxon>
    </lineage>
</organism>
<evidence type="ECO:0000313" key="7">
    <source>
        <dbReference type="EMBL" id="MEK8089749.1"/>
    </source>
</evidence>